<evidence type="ECO:0000256" key="2">
    <source>
        <dbReference type="ARBA" id="ARBA00022649"/>
    </source>
</evidence>
<evidence type="ECO:0000313" key="7">
    <source>
        <dbReference type="EMBL" id="OGF23451.1"/>
    </source>
</evidence>
<sequence length="110" mass="12776">MEKDPKIFLSHILESIEAIEEYTAGISQDEFSGSRQKVDAVTRRIEIIGEATKNLPANFRAANIHIPWKQMTGMRDNLVHEYFGIDYDEVWQTIKEDLPVLKKEIKMLLK</sequence>
<keyword evidence="1" id="KW-0597">Phosphoprotein</keyword>
<dbReference type="Pfam" id="PF01934">
    <property type="entry name" value="HepT-like"/>
    <property type="match status" value="1"/>
</dbReference>
<evidence type="ECO:0000256" key="3">
    <source>
        <dbReference type="ARBA" id="ARBA00022722"/>
    </source>
</evidence>
<comment type="similarity">
    <text evidence="6">Belongs to the HepT RNase toxin family.</text>
</comment>
<comment type="caution">
    <text evidence="7">The sequence shown here is derived from an EMBL/GenBank/DDBJ whole genome shotgun (WGS) entry which is preliminary data.</text>
</comment>
<organism evidence="7 8">
    <name type="scientific">Candidatus Falkowbacteria bacterium RIFCSPHIGHO2_02_FULL_42_9</name>
    <dbReference type="NCBI Taxonomy" id="1797986"/>
    <lineage>
        <taxon>Bacteria</taxon>
        <taxon>Candidatus Falkowiibacteriota</taxon>
    </lineage>
</organism>
<dbReference type="GO" id="GO:0016787">
    <property type="term" value="F:hydrolase activity"/>
    <property type="evidence" value="ECO:0007669"/>
    <property type="project" value="UniProtKB-KW"/>
</dbReference>
<keyword evidence="4" id="KW-0547">Nucleotide-binding</keyword>
<dbReference type="Proteomes" id="UP000176877">
    <property type="component" value="Unassembled WGS sequence"/>
</dbReference>
<dbReference type="InterPro" id="IPR008201">
    <property type="entry name" value="HepT-like"/>
</dbReference>
<evidence type="ECO:0000256" key="4">
    <source>
        <dbReference type="ARBA" id="ARBA00022741"/>
    </source>
</evidence>
<evidence type="ECO:0000256" key="1">
    <source>
        <dbReference type="ARBA" id="ARBA00022553"/>
    </source>
</evidence>
<evidence type="ECO:0000256" key="6">
    <source>
        <dbReference type="ARBA" id="ARBA00024207"/>
    </source>
</evidence>
<dbReference type="PANTHER" id="PTHR34139:SF1">
    <property type="entry name" value="RNASE MJ1380-RELATED"/>
    <property type="match status" value="1"/>
</dbReference>
<dbReference type="PANTHER" id="PTHR34139">
    <property type="entry name" value="UPF0331 PROTEIN MJ0127"/>
    <property type="match status" value="1"/>
</dbReference>
<dbReference type="InterPro" id="IPR051813">
    <property type="entry name" value="HepT_RNase_toxin"/>
</dbReference>
<dbReference type="GO" id="GO:0000166">
    <property type="term" value="F:nucleotide binding"/>
    <property type="evidence" value="ECO:0007669"/>
    <property type="project" value="UniProtKB-KW"/>
</dbReference>
<dbReference type="InterPro" id="IPR037038">
    <property type="entry name" value="HepT-like_sf"/>
</dbReference>
<name>A0A1F5SB19_9BACT</name>
<reference evidence="7 8" key="1">
    <citation type="journal article" date="2016" name="Nat. Commun.">
        <title>Thousands of microbial genomes shed light on interconnected biogeochemical processes in an aquifer system.</title>
        <authorList>
            <person name="Anantharaman K."/>
            <person name="Brown C.T."/>
            <person name="Hug L.A."/>
            <person name="Sharon I."/>
            <person name="Castelle C.J."/>
            <person name="Probst A.J."/>
            <person name="Thomas B.C."/>
            <person name="Singh A."/>
            <person name="Wilkins M.J."/>
            <person name="Karaoz U."/>
            <person name="Brodie E.L."/>
            <person name="Williams K.H."/>
            <person name="Hubbard S.S."/>
            <person name="Banfield J.F."/>
        </authorList>
    </citation>
    <scope>NUCLEOTIDE SEQUENCE [LARGE SCALE GENOMIC DNA]</scope>
</reference>
<dbReference type="GO" id="GO:0110001">
    <property type="term" value="C:toxin-antitoxin complex"/>
    <property type="evidence" value="ECO:0007669"/>
    <property type="project" value="InterPro"/>
</dbReference>
<evidence type="ECO:0008006" key="9">
    <source>
        <dbReference type="Google" id="ProtNLM"/>
    </source>
</evidence>
<gene>
    <name evidence="7" type="ORF">A3D45_00895</name>
</gene>
<evidence type="ECO:0000313" key="8">
    <source>
        <dbReference type="Proteomes" id="UP000176877"/>
    </source>
</evidence>
<dbReference type="AlphaFoldDB" id="A0A1F5SB19"/>
<accession>A0A1F5SB19</accession>
<keyword evidence="5" id="KW-0378">Hydrolase</keyword>
<dbReference type="EMBL" id="MFFT01000009">
    <property type="protein sequence ID" value="OGF23451.1"/>
    <property type="molecule type" value="Genomic_DNA"/>
</dbReference>
<protein>
    <recommendedName>
        <fullName evidence="9">DUF86 domain-containing protein</fullName>
    </recommendedName>
</protein>
<keyword evidence="3" id="KW-0540">Nuclease</keyword>
<keyword evidence="2" id="KW-1277">Toxin-antitoxin system</keyword>
<proteinExistence type="inferred from homology"/>
<evidence type="ECO:0000256" key="5">
    <source>
        <dbReference type="ARBA" id="ARBA00022801"/>
    </source>
</evidence>
<dbReference type="Gene3D" id="1.20.120.580">
    <property type="entry name" value="bsu32300-like"/>
    <property type="match status" value="1"/>
</dbReference>
<dbReference type="GO" id="GO:0004540">
    <property type="term" value="F:RNA nuclease activity"/>
    <property type="evidence" value="ECO:0007669"/>
    <property type="project" value="InterPro"/>
</dbReference>